<keyword evidence="1" id="KW-0472">Membrane</keyword>
<reference evidence="2" key="1">
    <citation type="submission" date="2021-07" db="EMBL/GenBank/DDBJ databases">
        <title>Neiella marina sp. nov., isolated from the intestinal content of sea cucumber Apostichopus japonicus.</title>
        <authorList>
            <person name="Bai X."/>
        </authorList>
    </citation>
    <scope>NUCLEOTIDE SEQUENCE</scope>
    <source>
        <strain evidence="2">126</strain>
    </source>
</reference>
<dbReference type="EMBL" id="JAHZSS010000011">
    <property type="protein sequence ID" value="MBW8191493.1"/>
    <property type="molecule type" value="Genomic_DNA"/>
</dbReference>
<evidence type="ECO:0000256" key="1">
    <source>
        <dbReference type="SAM" id="Phobius"/>
    </source>
</evidence>
<gene>
    <name evidence="2" type="ORF">K0504_10635</name>
</gene>
<comment type="caution">
    <text evidence="2">The sequence shown here is derived from an EMBL/GenBank/DDBJ whole genome shotgun (WGS) entry which is preliminary data.</text>
</comment>
<keyword evidence="1" id="KW-1133">Transmembrane helix</keyword>
<name>A0ABS7EGN0_9GAMM</name>
<evidence type="ECO:0000313" key="2">
    <source>
        <dbReference type="EMBL" id="MBW8191493.1"/>
    </source>
</evidence>
<proteinExistence type="predicted"/>
<protein>
    <submittedName>
        <fullName evidence="2">DUF2178 domain-containing protein</fullName>
    </submittedName>
</protein>
<keyword evidence="3" id="KW-1185">Reference proteome</keyword>
<feature type="transmembrane region" description="Helical" evidence="1">
    <location>
        <begin position="85"/>
        <end position="106"/>
    </location>
</feature>
<dbReference type="Pfam" id="PF09946">
    <property type="entry name" value="DUF2178"/>
    <property type="match status" value="1"/>
</dbReference>
<dbReference type="InterPro" id="IPR019235">
    <property type="entry name" value="DUF2178_TM"/>
</dbReference>
<organism evidence="2 3">
    <name type="scientific">Neiella holothuriorum</name>
    <dbReference type="NCBI Taxonomy" id="2870530"/>
    <lineage>
        <taxon>Bacteria</taxon>
        <taxon>Pseudomonadati</taxon>
        <taxon>Pseudomonadota</taxon>
        <taxon>Gammaproteobacteria</taxon>
        <taxon>Alteromonadales</taxon>
        <taxon>Echinimonadaceae</taxon>
        <taxon>Neiella</taxon>
    </lineage>
</organism>
<dbReference type="Proteomes" id="UP001166251">
    <property type="component" value="Unassembled WGS sequence"/>
</dbReference>
<feature type="transmembrane region" description="Helical" evidence="1">
    <location>
        <begin position="44"/>
        <end position="65"/>
    </location>
</feature>
<sequence>MSFLEKSDWLMACLLSLAVAGYFSSVFQLSSESGVLVAPSMPGLIAAAVGLTVLSIIGHIVLVAINHKDANSTPDEREIKVNQQASSVSGHVLSVSVVLSLLLFLTTSNGNLLFYCVFGGFLVSELAAYIMRIYYSRTVF</sequence>
<accession>A0ABS7EGN0</accession>
<feature type="transmembrane region" description="Helical" evidence="1">
    <location>
        <begin position="112"/>
        <end position="135"/>
    </location>
</feature>
<evidence type="ECO:0000313" key="3">
    <source>
        <dbReference type="Proteomes" id="UP001166251"/>
    </source>
</evidence>
<keyword evidence="1" id="KW-0812">Transmembrane</keyword>
<dbReference type="RefSeq" id="WP_220104173.1">
    <property type="nucleotide sequence ID" value="NZ_JAHZSS010000011.1"/>
</dbReference>